<evidence type="ECO:0000313" key="2">
    <source>
        <dbReference type="Proteomes" id="UP001055811"/>
    </source>
</evidence>
<sequence length="112" mass="12782">MYSISYLLSFLIFFFVAQIKIHPFSVLLFGPFQFPLQSCSCPLPPPTYKSLKSITGRTTVYLNFSSPSFWLTINHFSPLSSLPHNSPEGFAGYIKKFNSVIHLDDEKWNPSL</sequence>
<dbReference type="Proteomes" id="UP001055811">
    <property type="component" value="Linkage Group LG06"/>
</dbReference>
<reference evidence="2" key="1">
    <citation type="journal article" date="2022" name="Mol. Ecol. Resour.">
        <title>The genomes of chicory, endive, great burdock and yacon provide insights into Asteraceae palaeo-polyploidization history and plant inulin production.</title>
        <authorList>
            <person name="Fan W."/>
            <person name="Wang S."/>
            <person name="Wang H."/>
            <person name="Wang A."/>
            <person name="Jiang F."/>
            <person name="Liu H."/>
            <person name="Zhao H."/>
            <person name="Xu D."/>
            <person name="Zhang Y."/>
        </authorList>
    </citation>
    <scope>NUCLEOTIDE SEQUENCE [LARGE SCALE GENOMIC DNA]</scope>
    <source>
        <strain evidence="2">cv. Punajuju</strain>
    </source>
</reference>
<accession>A0ACB9BJF4</accession>
<comment type="caution">
    <text evidence="1">The sequence shown here is derived from an EMBL/GenBank/DDBJ whole genome shotgun (WGS) entry which is preliminary data.</text>
</comment>
<keyword evidence="2" id="KW-1185">Reference proteome</keyword>
<protein>
    <submittedName>
        <fullName evidence="1">Uncharacterized protein</fullName>
    </submittedName>
</protein>
<organism evidence="1 2">
    <name type="scientific">Cichorium intybus</name>
    <name type="common">Chicory</name>
    <dbReference type="NCBI Taxonomy" id="13427"/>
    <lineage>
        <taxon>Eukaryota</taxon>
        <taxon>Viridiplantae</taxon>
        <taxon>Streptophyta</taxon>
        <taxon>Embryophyta</taxon>
        <taxon>Tracheophyta</taxon>
        <taxon>Spermatophyta</taxon>
        <taxon>Magnoliopsida</taxon>
        <taxon>eudicotyledons</taxon>
        <taxon>Gunneridae</taxon>
        <taxon>Pentapetalae</taxon>
        <taxon>asterids</taxon>
        <taxon>campanulids</taxon>
        <taxon>Asterales</taxon>
        <taxon>Asteraceae</taxon>
        <taxon>Cichorioideae</taxon>
        <taxon>Cichorieae</taxon>
        <taxon>Cichoriinae</taxon>
        <taxon>Cichorium</taxon>
    </lineage>
</organism>
<evidence type="ECO:0000313" key="1">
    <source>
        <dbReference type="EMBL" id="KAI3722148.1"/>
    </source>
</evidence>
<proteinExistence type="predicted"/>
<name>A0ACB9BJF4_CICIN</name>
<reference evidence="1 2" key="2">
    <citation type="journal article" date="2022" name="Mol. Ecol. Resour.">
        <title>The genomes of chicory, endive, great burdock and yacon provide insights into Asteraceae paleo-polyploidization history and plant inulin production.</title>
        <authorList>
            <person name="Fan W."/>
            <person name="Wang S."/>
            <person name="Wang H."/>
            <person name="Wang A."/>
            <person name="Jiang F."/>
            <person name="Liu H."/>
            <person name="Zhao H."/>
            <person name="Xu D."/>
            <person name="Zhang Y."/>
        </authorList>
    </citation>
    <scope>NUCLEOTIDE SEQUENCE [LARGE SCALE GENOMIC DNA]</scope>
    <source>
        <strain evidence="2">cv. Punajuju</strain>
        <tissue evidence="1">Leaves</tissue>
    </source>
</reference>
<gene>
    <name evidence="1" type="ORF">L2E82_33176</name>
</gene>
<dbReference type="EMBL" id="CM042014">
    <property type="protein sequence ID" value="KAI3722148.1"/>
    <property type="molecule type" value="Genomic_DNA"/>
</dbReference>